<dbReference type="GO" id="GO:0032206">
    <property type="term" value="P:positive regulation of telomere maintenance"/>
    <property type="evidence" value="ECO:0007669"/>
    <property type="project" value="Ensembl"/>
</dbReference>
<dbReference type="InterPro" id="IPR013954">
    <property type="entry name" value="PNK3P"/>
</dbReference>
<evidence type="ECO:0000313" key="3">
    <source>
        <dbReference type="Proteomes" id="UP000472274"/>
    </source>
</evidence>
<accession>A0A674JVB4</accession>
<dbReference type="InterPro" id="IPR027417">
    <property type="entry name" value="P-loop_NTPase"/>
</dbReference>
<dbReference type="PANTHER" id="PTHR12083:SF9">
    <property type="entry name" value="BIFUNCTIONAL POLYNUCLEOTIDE PHOSPHATASE_KINASE"/>
    <property type="match status" value="1"/>
</dbReference>
<dbReference type="InParanoid" id="A0A674JVB4"/>
<reference evidence="2" key="2">
    <citation type="submission" date="2025-09" db="UniProtKB">
        <authorList>
            <consortium name="Ensembl"/>
        </authorList>
    </citation>
    <scope>IDENTIFICATION</scope>
</reference>
<dbReference type="Pfam" id="PF08645">
    <property type="entry name" value="PNK3P"/>
    <property type="match status" value="1"/>
</dbReference>
<reference evidence="2" key="1">
    <citation type="submission" date="2025-08" db="UniProtKB">
        <authorList>
            <consortium name="Ensembl"/>
        </authorList>
    </citation>
    <scope>IDENTIFICATION</scope>
</reference>
<evidence type="ECO:0000256" key="1">
    <source>
        <dbReference type="SAM" id="MobiDB-lite"/>
    </source>
</evidence>
<sequence length="478" mass="51827">MREPGHARRRPRHQPVQTQPWPSARRPWVRGGCNCCWRAWGGGRGRGLGQPPLSPHGSAPPPLPRRTAPRLWPCRAASTWEVSEGLRGEWGRGSPISPPHSPPSFQRCPLHPLPRAPPPSSWAPYPPLPTVPPLLPAGPPTSPPPQAPHRPLALVQPTGPLARPGCSRAGGGLPGTSRWVPHLQAVVRVPAAGRGHTWTPEATTPPLLPPVTPPAHREAEAHTVFMHNTRTIPRFITPPLHLAVVWGQWGGGAGLPLSTPYLGRGGWVGNAAGRPPNWAPGHKKKDFSCSDRLFALNAGLPFYTPEEFFLGWAPAPYHLPPFDPVSGHLYDPPDAPLVSPTPELVVAVGFPAGKSTFLKSQLVPAGYAYANRDTLGSWQKCVALVAAALRQGKSAAVDNTNPDPESRRRYIECAQDAGVPCRCFLFTATLEQANIHRPLSKFVEPSLSEGFAQILRVHFVPRFADARQEALYRQFSEG</sequence>
<feature type="compositionally biased region" description="Pro residues" evidence="1">
    <location>
        <begin position="52"/>
        <end position="64"/>
    </location>
</feature>
<dbReference type="InterPro" id="IPR023214">
    <property type="entry name" value="HAD_sf"/>
</dbReference>
<dbReference type="GO" id="GO:0046403">
    <property type="term" value="F:polynucleotide 3'-phosphatase activity"/>
    <property type="evidence" value="ECO:0007669"/>
    <property type="project" value="Ensembl"/>
</dbReference>
<name>A0A674JVB4_9SAUR</name>
<dbReference type="Gene3D" id="3.40.50.1000">
    <property type="entry name" value="HAD superfamily/HAD-like"/>
    <property type="match status" value="1"/>
</dbReference>
<dbReference type="GO" id="GO:2001034">
    <property type="term" value="P:positive regulation of double-strand break repair via nonhomologous end joining"/>
    <property type="evidence" value="ECO:0007669"/>
    <property type="project" value="Ensembl"/>
</dbReference>
<dbReference type="GO" id="GO:0006303">
    <property type="term" value="P:double-strand break repair via nonhomologous end joining"/>
    <property type="evidence" value="ECO:0007669"/>
    <property type="project" value="Ensembl"/>
</dbReference>
<dbReference type="Gene3D" id="3.40.50.300">
    <property type="entry name" value="P-loop containing nucleotide triphosphate hydrolases"/>
    <property type="match status" value="1"/>
</dbReference>
<dbReference type="PANTHER" id="PTHR12083">
    <property type="entry name" value="BIFUNCTIONAL POLYNUCLEOTIDE PHOSPHATASE/KINASE"/>
    <property type="match status" value="1"/>
</dbReference>
<feature type="region of interest" description="Disordered" evidence="1">
    <location>
        <begin position="1"/>
        <end position="25"/>
    </location>
</feature>
<dbReference type="Proteomes" id="UP000472274">
    <property type="component" value="Unplaced"/>
</dbReference>
<dbReference type="InterPro" id="IPR036412">
    <property type="entry name" value="HAD-like_sf"/>
</dbReference>
<dbReference type="Pfam" id="PF13671">
    <property type="entry name" value="AAA_33"/>
    <property type="match status" value="1"/>
</dbReference>
<dbReference type="GO" id="GO:0006979">
    <property type="term" value="P:response to oxidative stress"/>
    <property type="evidence" value="ECO:0007669"/>
    <property type="project" value="Ensembl"/>
</dbReference>
<dbReference type="GeneTree" id="ENSGT00940000159302"/>
<dbReference type="GO" id="GO:0003690">
    <property type="term" value="F:double-stranded DNA binding"/>
    <property type="evidence" value="ECO:0007669"/>
    <property type="project" value="TreeGrafter"/>
</dbReference>
<proteinExistence type="predicted"/>
<dbReference type="GO" id="GO:0046404">
    <property type="term" value="F:ATP-dependent polydeoxyribonucleotide 5'-hydroxyl-kinase activity"/>
    <property type="evidence" value="ECO:0007669"/>
    <property type="project" value="Ensembl"/>
</dbReference>
<organism evidence="2 3">
    <name type="scientific">Terrapene triunguis</name>
    <name type="common">Three-toed box turtle</name>
    <dbReference type="NCBI Taxonomy" id="2587831"/>
    <lineage>
        <taxon>Eukaryota</taxon>
        <taxon>Metazoa</taxon>
        <taxon>Chordata</taxon>
        <taxon>Craniata</taxon>
        <taxon>Vertebrata</taxon>
        <taxon>Euteleostomi</taxon>
        <taxon>Archelosauria</taxon>
        <taxon>Testudinata</taxon>
        <taxon>Testudines</taxon>
        <taxon>Cryptodira</taxon>
        <taxon>Durocryptodira</taxon>
        <taxon>Testudinoidea</taxon>
        <taxon>Emydidae</taxon>
        <taxon>Terrapene</taxon>
    </lineage>
</organism>
<evidence type="ECO:0000313" key="2">
    <source>
        <dbReference type="Ensembl" id="ENSTMTP00000023957.1"/>
    </source>
</evidence>
<dbReference type="AlphaFoldDB" id="A0A674JVB4"/>
<dbReference type="SUPFAM" id="SSF52540">
    <property type="entry name" value="P-loop containing nucleoside triphosphate hydrolases"/>
    <property type="match status" value="1"/>
</dbReference>
<dbReference type="Ensembl" id="ENSTMTT00000024801.1">
    <property type="protein sequence ID" value="ENSTMTP00000023957.1"/>
    <property type="gene ID" value="ENSTMTG00000017444.1"/>
</dbReference>
<keyword evidence="3" id="KW-1185">Reference proteome</keyword>
<feature type="region of interest" description="Disordered" evidence="1">
    <location>
        <begin position="44"/>
        <end position="70"/>
    </location>
</feature>
<protein>
    <submittedName>
        <fullName evidence="2">Polynucleotide kinase 3'-phosphatase</fullName>
    </submittedName>
</protein>
<gene>
    <name evidence="2" type="primary">PNKP</name>
</gene>
<feature type="region of interest" description="Disordered" evidence="1">
    <location>
        <begin position="91"/>
        <end position="112"/>
    </location>
</feature>
<dbReference type="SUPFAM" id="SSF56784">
    <property type="entry name" value="HAD-like"/>
    <property type="match status" value="1"/>
</dbReference>
<dbReference type="GO" id="GO:0035861">
    <property type="term" value="C:site of double-strand break"/>
    <property type="evidence" value="ECO:0007669"/>
    <property type="project" value="Ensembl"/>
</dbReference>
<dbReference type="GO" id="GO:0005730">
    <property type="term" value="C:nucleolus"/>
    <property type="evidence" value="ECO:0007669"/>
    <property type="project" value="Ensembl"/>
</dbReference>
<dbReference type="GO" id="GO:0005654">
    <property type="term" value="C:nucleoplasm"/>
    <property type="evidence" value="ECO:0007669"/>
    <property type="project" value="Ensembl"/>
</dbReference>